<dbReference type="InterPro" id="IPR051914">
    <property type="entry name" value="FAD-linked_OxidoTrans_Type4"/>
</dbReference>
<proteinExistence type="predicted"/>
<gene>
    <name evidence="4" type="ORF">D1114_23095</name>
</gene>
<accession>A0AAX1UEB5</accession>
<dbReference type="PANTHER" id="PTHR42934">
    <property type="entry name" value="GLYCOLATE OXIDASE SUBUNIT GLCD"/>
    <property type="match status" value="1"/>
</dbReference>
<reference evidence="4 5" key="1">
    <citation type="submission" date="2018-08" db="EMBL/GenBank/DDBJ databases">
        <title>Draft genome sequence of Rhodobacter sphaeroides FY.</title>
        <authorList>
            <person name="Rayyan A."/>
            <person name="Meyer T.E."/>
            <person name="Kyndt J.A."/>
        </authorList>
    </citation>
    <scope>NUCLEOTIDE SEQUENCE [LARGE SCALE GENOMIC DNA]</scope>
    <source>
        <strain evidence="4 5">FY</strain>
    </source>
</reference>
<dbReference type="Pfam" id="PF01565">
    <property type="entry name" value="FAD_binding_4"/>
    <property type="match status" value="1"/>
</dbReference>
<keyword evidence="1" id="KW-0285">Flavoprotein</keyword>
<dbReference type="InterPro" id="IPR016167">
    <property type="entry name" value="FAD-bd_PCMH_sub1"/>
</dbReference>
<dbReference type="EMBL" id="QWGP01000057">
    <property type="protein sequence ID" value="RHZ90472.1"/>
    <property type="molecule type" value="Genomic_DNA"/>
</dbReference>
<dbReference type="AlphaFoldDB" id="A0AAX1UEB5"/>
<name>A0AAX1UEB5_CERSP</name>
<organism evidence="4 5">
    <name type="scientific">Cereibacter sphaeroides</name>
    <name type="common">Rhodobacter sphaeroides</name>
    <dbReference type="NCBI Taxonomy" id="1063"/>
    <lineage>
        <taxon>Bacteria</taxon>
        <taxon>Pseudomonadati</taxon>
        <taxon>Pseudomonadota</taxon>
        <taxon>Alphaproteobacteria</taxon>
        <taxon>Rhodobacterales</taxon>
        <taxon>Paracoccaceae</taxon>
        <taxon>Cereibacter</taxon>
    </lineage>
</organism>
<dbReference type="Gene3D" id="3.30.43.10">
    <property type="entry name" value="Uridine Diphospho-n-acetylenolpyruvylglucosamine Reductase, domain 2"/>
    <property type="match status" value="1"/>
</dbReference>
<dbReference type="PANTHER" id="PTHR42934:SF2">
    <property type="entry name" value="GLYCOLATE OXIDASE SUBUNIT GLCD"/>
    <property type="match status" value="1"/>
</dbReference>
<evidence type="ECO:0000256" key="1">
    <source>
        <dbReference type="ARBA" id="ARBA00022630"/>
    </source>
</evidence>
<dbReference type="GO" id="GO:0071949">
    <property type="term" value="F:FAD binding"/>
    <property type="evidence" value="ECO:0007669"/>
    <property type="project" value="InterPro"/>
</dbReference>
<dbReference type="SUPFAM" id="SSF56176">
    <property type="entry name" value="FAD-binding/transporter-associated domain-like"/>
    <property type="match status" value="1"/>
</dbReference>
<evidence type="ECO:0000256" key="2">
    <source>
        <dbReference type="ARBA" id="ARBA00022827"/>
    </source>
</evidence>
<evidence type="ECO:0000313" key="5">
    <source>
        <dbReference type="Proteomes" id="UP000266305"/>
    </source>
</evidence>
<dbReference type="InterPro" id="IPR016166">
    <property type="entry name" value="FAD-bd_PCMH"/>
</dbReference>
<dbReference type="Proteomes" id="UP000266305">
    <property type="component" value="Unassembled WGS sequence"/>
</dbReference>
<feature type="non-terminal residue" evidence="4">
    <location>
        <position position="95"/>
    </location>
</feature>
<protein>
    <submittedName>
        <fullName evidence="4">FAD-binding oxidoreductase</fullName>
    </submittedName>
</protein>
<dbReference type="InterPro" id="IPR006094">
    <property type="entry name" value="Oxid_FAD_bind_N"/>
</dbReference>
<sequence length="95" mass="9699">MCQPEPALPPLPAALCAHLRDDAARYRDDAAGTPGAPPRGVLAPRSAEEAAEILRLLQEAGLAAVVQGGRTGLSGGARVQPGELVLSTERLTAPP</sequence>
<evidence type="ECO:0000313" key="4">
    <source>
        <dbReference type="EMBL" id="RHZ90472.1"/>
    </source>
</evidence>
<evidence type="ECO:0000259" key="3">
    <source>
        <dbReference type="PROSITE" id="PS51387"/>
    </source>
</evidence>
<feature type="domain" description="FAD-binding PCMH-type" evidence="3">
    <location>
        <begin position="34"/>
        <end position="95"/>
    </location>
</feature>
<dbReference type="InterPro" id="IPR036318">
    <property type="entry name" value="FAD-bd_PCMH-like_sf"/>
</dbReference>
<dbReference type="PROSITE" id="PS51387">
    <property type="entry name" value="FAD_PCMH"/>
    <property type="match status" value="1"/>
</dbReference>
<dbReference type="RefSeq" id="WP_147405749.1">
    <property type="nucleotide sequence ID" value="NZ_QWGP01000057.1"/>
</dbReference>
<keyword evidence="2" id="KW-0274">FAD</keyword>
<comment type="caution">
    <text evidence="4">The sequence shown here is derived from an EMBL/GenBank/DDBJ whole genome shotgun (WGS) entry which is preliminary data.</text>
</comment>